<protein>
    <recommendedName>
        <fullName evidence="3">Zn(2)-C6 fungal-type domain-containing protein</fullName>
    </recommendedName>
</protein>
<dbReference type="CDD" id="cd00067">
    <property type="entry name" value="GAL4"/>
    <property type="match status" value="1"/>
</dbReference>
<keyword evidence="5" id="KW-1185">Reference proteome</keyword>
<dbReference type="EMBL" id="MU253804">
    <property type="protein sequence ID" value="KAG9246428.1"/>
    <property type="molecule type" value="Genomic_DNA"/>
</dbReference>
<dbReference type="Proteomes" id="UP000887226">
    <property type="component" value="Unassembled WGS sequence"/>
</dbReference>
<dbReference type="GO" id="GO:0008270">
    <property type="term" value="F:zinc ion binding"/>
    <property type="evidence" value="ECO:0007669"/>
    <property type="project" value="InterPro"/>
</dbReference>
<proteinExistence type="predicted"/>
<name>A0A9P7Z6C4_9HELO</name>
<feature type="compositionally biased region" description="Polar residues" evidence="2">
    <location>
        <begin position="454"/>
        <end position="466"/>
    </location>
</feature>
<dbReference type="SUPFAM" id="SSF57701">
    <property type="entry name" value="Zn2/Cys6 DNA-binding domain"/>
    <property type="match status" value="1"/>
</dbReference>
<sequence>MDPYYMEGLVQEDAPFEWEEEQQPISNYPPHAPSVPAEQARGFKFDGNEMFSEPQEVAFAAAQRVKHSVQQAALPLQQQSSLAVQHQSSFLPQQDPIPAPRRIACPHLPQAQSHQQPSALRTPQVATIQPVPPGMMLGTNATAEDILRINMSHLSTCRKTPTSYSLSFCSPDTEQQVSAENPFPRAQVTPAGHPATRFTPTPFVASSPGTAIPSISPIPFTVDEPAPKTKVDGRKSNGKIPYACNACRREHRRCNHMRPHRVLCQHTNDSCTWKQADSVPRNTRTRGPKRGQYTSTTKLLGLMVQAGLSNTMDDIWARELAKDKRYFQQQWNDKPDNDLEKAWQGSGLAQRLKAFLSGKDFCNDFLCDDLEKRELNADQLLVEQDVESLWDRADSARTLPAPSPSRSKRQRRNHSYEDSALGHSISTTAEQESAGFTHVQESFYDHATQYTTSSSITDEAGQQMQESAYGELY</sequence>
<keyword evidence="1" id="KW-0539">Nucleus</keyword>
<evidence type="ECO:0000313" key="5">
    <source>
        <dbReference type="Proteomes" id="UP000887226"/>
    </source>
</evidence>
<organism evidence="4 5">
    <name type="scientific">Calycina marina</name>
    <dbReference type="NCBI Taxonomy" id="1763456"/>
    <lineage>
        <taxon>Eukaryota</taxon>
        <taxon>Fungi</taxon>
        <taxon>Dikarya</taxon>
        <taxon>Ascomycota</taxon>
        <taxon>Pezizomycotina</taxon>
        <taxon>Leotiomycetes</taxon>
        <taxon>Helotiales</taxon>
        <taxon>Pezizellaceae</taxon>
        <taxon>Calycina</taxon>
    </lineage>
</organism>
<dbReference type="GO" id="GO:0000981">
    <property type="term" value="F:DNA-binding transcription factor activity, RNA polymerase II-specific"/>
    <property type="evidence" value="ECO:0007669"/>
    <property type="project" value="InterPro"/>
</dbReference>
<dbReference type="InterPro" id="IPR001138">
    <property type="entry name" value="Zn2Cys6_DnaBD"/>
</dbReference>
<feature type="region of interest" description="Disordered" evidence="2">
    <location>
        <begin position="454"/>
        <end position="473"/>
    </location>
</feature>
<dbReference type="AlphaFoldDB" id="A0A9P7Z6C4"/>
<accession>A0A9P7Z6C4</accession>
<feature type="domain" description="Zn(2)-C6 fungal-type" evidence="3">
    <location>
        <begin position="242"/>
        <end position="275"/>
    </location>
</feature>
<dbReference type="InterPro" id="IPR036864">
    <property type="entry name" value="Zn2-C6_fun-type_DNA-bd_sf"/>
</dbReference>
<dbReference type="Pfam" id="PF00172">
    <property type="entry name" value="Zn_clus"/>
    <property type="match status" value="1"/>
</dbReference>
<comment type="caution">
    <text evidence="4">The sequence shown here is derived from an EMBL/GenBank/DDBJ whole genome shotgun (WGS) entry which is preliminary data.</text>
</comment>
<evidence type="ECO:0000256" key="2">
    <source>
        <dbReference type="SAM" id="MobiDB-lite"/>
    </source>
</evidence>
<feature type="region of interest" description="Disordered" evidence="2">
    <location>
        <begin position="393"/>
        <end position="424"/>
    </location>
</feature>
<reference evidence="4" key="1">
    <citation type="journal article" date="2021" name="IMA Fungus">
        <title>Genomic characterization of three marine fungi, including Emericellopsis atlantica sp. nov. with signatures of a generalist lifestyle and marine biomass degradation.</title>
        <authorList>
            <person name="Hagestad O.C."/>
            <person name="Hou L."/>
            <person name="Andersen J.H."/>
            <person name="Hansen E.H."/>
            <person name="Altermark B."/>
            <person name="Li C."/>
            <person name="Kuhnert E."/>
            <person name="Cox R.J."/>
            <person name="Crous P.W."/>
            <person name="Spatafora J.W."/>
            <person name="Lail K."/>
            <person name="Amirebrahimi M."/>
            <person name="Lipzen A."/>
            <person name="Pangilinan J."/>
            <person name="Andreopoulos W."/>
            <person name="Hayes R.D."/>
            <person name="Ng V."/>
            <person name="Grigoriev I.V."/>
            <person name="Jackson S.A."/>
            <person name="Sutton T.D.S."/>
            <person name="Dobson A.D.W."/>
            <person name="Rama T."/>
        </authorList>
    </citation>
    <scope>NUCLEOTIDE SEQUENCE</scope>
    <source>
        <strain evidence="4">TRa3180A</strain>
    </source>
</reference>
<evidence type="ECO:0000259" key="3">
    <source>
        <dbReference type="Pfam" id="PF00172"/>
    </source>
</evidence>
<dbReference type="Gene3D" id="4.10.240.10">
    <property type="entry name" value="Zn(2)-C6 fungal-type DNA-binding domain"/>
    <property type="match status" value="1"/>
</dbReference>
<evidence type="ECO:0000256" key="1">
    <source>
        <dbReference type="ARBA" id="ARBA00023242"/>
    </source>
</evidence>
<gene>
    <name evidence="4" type="ORF">BJ878DRAFT_496995</name>
</gene>
<evidence type="ECO:0000313" key="4">
    <source>
        <dbReference type="EMBL" id="KAG9246428.1"/>
    </source>
</evidence>